<dbReference type="InterPro" id="IPR051849">
    <property type="entry name" value="GAG-degrading_sulfatase"/>
</dbReference>
<dbReference type="AlphaFoldDB" id="A0A0F9XS74"/>
<dbReference type="GO" id="GO:0015024">
    <property type="term" value="F:glucuronate-2-sulfatase activity"/>
    <property type="evidence" value="ECO:0007669"/>
    <property type="project" value="TreeGrafter"/>
</dbReference>
<organism evidence="2">
    <name type="scientific">marine sediment metagenome</name>
    <dbReference type="NCBI Taxonomy" id="412755"/>
    <lineage>
        <taxon>unclassified sequences</taxon>
        <taxon>metagenomes</taxon>
        <taxon>ecological metagenomes</taxon>
    </lineage>
</organism>
<evidence type="ECO:0000259" key="1">
    <source>
        <dbReference type="Pfam" id="PF00884"/>
    </source>
</evidence>
<accession>A0A0F9XS74</accession>
<reference evidence="2" key="1">
    <citation type="journal article" date="2015" name="Nature">
        <title>Complex archaea that bridge the gap between prokaryotes and eukaryotes.</title>
        <authorList>
            <person name="Spang A."/>
            <person name="Saw J.H."/>
            <person name="Jorgensen S.L."/>
            <person name="Zaremba-Niedzwiedzka K."/>
            <person name="Martijn J."/>
            <person name="Lind A.E."/>
            <person name="van Eijk R."/>
            <person name="Schleper C."/>
            <person name="Guy L."/>
            <person name="Ettema T.J."/>
        </authorList>
    </citation>
    <scope>NUCLEOTIDE SEQUENCE</scope>
</reference>
<dbReference type="PANTHER" id="PTHR46615">
    <property type="entry name" value="ARYLSULFATASE K"/>
    <property type="match status" value="1"/>
</dbReference>
<dbReference type="GO" id="GO:0004065">
    <property type="term" value="F:arylsulfatase activity"/>
    <property type="evidence" value="ECO:0007669"/>
    <property type="project" value="TreeGrafter"/>
</dbReference>
<evidence type="ECO:0000313" key="2">
    <source>
        <dbReference type="EMBL" id="KKN95103.1"/>
    </source>
</evidence>
<protein>
    <recommendedName>
        <fullName evidence="1">Sulfatase N-terminal domain-containing protein</fullName>
    </recommendedName>
</protein>
<dbReference type="PANTHER" id="PTHR46615:SF1">
    <property type="entry name" value="ARYLSULFATASE K"/>
    <property type="match status" value="1"/>
</dbReference>
<dbReference type="InterPro" id="IPR000917">
    <property type="entry name" value="Sulfatase_N"/>
</dbReference>
<dbReference type="Pfam" id="PF00884">
    <property type="entry name" value="Sulfatase"/>
    <property type="match status" value="1"/>
</dbReference>
<sequence>MKQKNSAPNVVLFMVDQLSARWLEAARAGAVPVPNIERLAARGVMFSNAFTSNPVCQPARSTIATGLTSRGHGVIENGYELSPELPTFMHALQQGGWRTGALGKLHFRSHYRDSHLNDNYRAYGFDVVHNTEDARGGEWLDWVAAEHPDQFDNVLATIWASHIPWYAEYGPDKVDLAERIRRAREGLPGTSGGWYPLPFPAEVSQTEWITRHALEFICETPADQPLLVQVSYVQPHGPFHPPAEYLDRVDESKIPEIAPAEWFDNPDAPAYYRQVEKPRYMEGCRRYYFADIAHLDDQLGKVLDALQDAGRIDNTFIIFTSDHGEMLGDHGLRGKEEHHYDACIRIPLMIAGPGLQKGVVRDEMVQLEDICPTVLDATGQRLPLMPTMGPDFADKADTIPVLPGKSLLPLCRGETVSDWRSAAYVGSFNAVWSMNPADWARTIRTHQYRYTLFACNNGEQLFDLQADPQEQNNLAADPVFAKVRQLLRDQLLELIIMQDYPKTRRSLFALGVH</sequence>
<dbReference type="EMBL" id="LAZR01000073">
    <property type="protein sequence ID" value="KKN95103.1"/>
    <property type="molecule type" value="Genomic_DNA"/>
</dbReference>
<dbReference type="Gene3D" id="3.40.720.10">
    <property type="entry name" value="Alkaline Phosphatase, subunit A"/>
    <property type="match status" value="1"/>
</dbReference>
<dbReference type="SUPFAM" id="SSF53649">
    <property type="entry name" value="Alkaline phosphatase-like"/>
    <property type="match status" value="1"/>
</dbReference>
<feature type="domain" description="Sulfatase N-terminal" evidence="1">
    <location>
        <begin position="8"/>
        <end position="379"/>
    </location>
</feature>
<name>A0A0F9XS74_9ZZZZ</name>
<proteinExistence type="predicted"/>
<comment type="caution">
    <text evidence="2">The sequence shown here is derived from an EMBL/GenBank/DDBJ whole genome shotgun (WGS) entry which is preliminary data.</text>
</comment>
<gene>
    <name evidence="2" type="ORF">LCGC14_0181720</name>
</gene>
<dbReference type="InterPro" id="IPR017850">
    <property type="entry name" value="Alkaline_phosphatase_core_sf"/>
</dbReference>